<organism evidence="2">
    <name type="scientific">Sylvanvirus sp</name>
    <dbReference type="NCBI Taxonomy" id="2487774"/>
    <lineage>
        <taxon>Viruses</taxon>
    </lineage>
</organism>
<evidence type="ECO:0000313" key="2">
    <source>
        <dbReference type="EMBL" id="AYV86823.1"/>
    </source>
</evidence>
<feature type="compositionally biased region" description="Basic and acidic residues" evidence="1">
    <location>
        <begin position="16"/>
        <end position="32"/>
    </location>
</feature>
<accession>A0A3G5AKJ9</accession>
<protein>
    <submittedName>
        <fullName evidence="2">Uncharacterized protein</fullName>
    </submittedName>
</protein>
<sequence length="570" mass="65861">MSSDINMKRLQSRRPRVGENEEDKSNRPRLERPPSIPPIDPQIARNLEQMGRLITPYLTIQDLPSATSISRQSLIRQPVLIHTRGATLVNPTLEKMRSLYAQYPNITCLNLVMNSKKRAKPAPGEDWSKFEQSSAAWIEGFLSCLANLHVFKYLTFLTLEMVGYVYFSERVLEHTASFPIWLQVVTLKCINESEETFTEFVGYLVPFLTSLQNLSFKNFIFDHPPQDVAVWELKGLRSLTFQDCVYTRGEELELPSSLVYLNIDGLPDEEIPMLFFRGTSLEVLRIHTEYGLNYNGNRDFDQDFPAHVKAFELLVDPQQGDESEEDEEDEELYDTPEDNSTVKFLSNATKSVAPSVEMARLGDFYPRNVMTSLWENFFNNATNLKHVYLILNLVAHRSSLTPYVFLEDLLSPFLGKWMTLSFVVTIEWSQEDEDKDFYWAKYREYIQQDMGDTVGRLSQKYPTQIFLAFEYKRTGRFQGSESPAWLQFMKRNYPAEIVDLCPTSGAPRPEGTKENPLVVSEEKKSYQAPPEQPALSYISQPPRPRYPAGTIGPRGEKLRGRFKRLQMKRY</sequence>
<dbReference type="SUPFAM" id="SSF52047">
    <property type="entry name" value="RNI-like"/>
    <property type="match status" value="1"/>
</dbReference>
<name>A0A3G5AKJ9_9VIRU</name>
<reference evidence="2" key="1">
    <citation type="submission" date="2018-10" db="EMBL/GenBank/DDBJ databases">
        <title>Hidden diversity of soil giant viruses.</title>
        <authorList>
            <person name="Schulz F."/>
            <person name="Alteio L."/>
            <person name="Goudeau D."/>
            <person name="Ryan E.M."/>
            <person name="Malmstrom R.R."/>
            <person name="Blanchard J."/>
            <person name="Woyke T."/>
        </authorList>
    </citation>
    <scope>NUCLEOTIDE SEQUENCE</scope>
    <source>
        <strain evidence="2">SYV1</strain>
    </source>
</reference>
<feature type="compositionally biased region" description="Acidic residues" evidence="1">
    <location>
        <begin position="319"/>
        <end position="337"/>
    </location>
</feature>
<feature type="region of interest" description="Disordered" evidence="1">
    <location>
        <begin position="317"/>
        <end position="337"/>
    </location>
</feature>
<dbReference type="EMBL" id="MK072516">
    <property type="protein sequence ID" value="AYV86823.1"/>
    <property type="molecule type" value="Genomic_DNA"/>
</dbReference>
<proteinExistence type="predicted"/>
<feature type="region of interest" description="Disordered" evidence="1">
    <location>
        <begin position="502"/>
        <end position="557"/>
    </location>
</feature>
<feature type="region of interest" description="Disordered" evidence="1">
    <location>
        <begin position="1"/>
        <end position="41"/>
    </location>
</feature>
<evidence type="ECO:0000256" key="1">
    <source>
        <dbReference type="SAM" id="MobiDB-lite"/>
    </source>
</evidence>
<gene>
    <name evidence="2" type="ORF">Sylvanvirus10_20</name>
</gene>